<comment type="caution">
    <text evidence="7">The sequence shown here is derived from an EMBL/GenBank/DDBJ whole genome shotgun (WGS) entry which is preliminary data.</text>
</comment>
<dbReference type="Gene3D" id="2.170.130.10">
    <property type="entry name" value="TonB-dependent receptor, plug domain"/>
    <property type="match status" value="1"/>
</dbReference>
<dbReference type="Pfam" id="PF13620">
    <property type="entry name" value="CarboxypepD_reg"/>
    <property type="match status" value="1"/>
</dbReference>
<evidence type="ECO:0000313" key="8">
    <source>
        <dbReference type="Proteomes" id="UP000246964"/>
    </source>
</evidence>
<gene>
    <name evidence="7" type="ORF">DET45_1099</name>
</gene>
<evidence type="ECO:0000313" key="7">
    <source>
        <dbReference type="EMBL" id="PWW12115.1"/>
    </source>
</evidence>
<feature type="chain" id="PRO_5016359817" evidence="4">
    <location>
        <begin position="26"/>
        <end position="1039"/>
    </location>
</feature>
<dbReference type="InterPro" id="IPR012910">
    <property type="entry name" value="Plug_dom"/>
</dbReference>
<evidence type="ECO:0000256" key="2">
    <source>
        <dbReference type="ARBA" id="ARBA00023136"/>
    </source>
</evidence>
<keyword evidence="4" id="KW-0732">Signal</keyword>
<dbReference type="Proteomes" id="UP000246964">
    <property type="component" value="Unassembled WGS sequence"/>
</dbReference>
<dbReference type="InterPro" id="IPR057601">
    <property type="entry name" value="Oar-like_b-barrel"/>
</dbReference>
<reference evidence="7 8" key="1">
    <citation type="submission" date="2018-05" db="EMBL/GenBank/DDBJ databases">
        <title>Freshwater and sediment microbial communities from various areas in North America, analyzing microbe dynamics in response to fracking.</title>
        <authorList>
            <person name="Lamendella R."/>
        </authorList>
    </citation>
    <scope>NUCLEOTIDE SEQUENCE [LARGE SCALE GENOMIC DNA]</scope>
    <source>
        <strain evidence="7 8">125B1</strain>
    </source>
</reference>
<protein>
    <submittedName>
        <fullName evidence="7">TonB-dependent receptor-like protein</fullName>
    </submittedName>
</protein>
<dbReference type="RefSeq" id="WP_110076107.1">
    <property type="nucleotide sequence ID" value="NZ_QGTT01000009.1"/>
</dbReference>
<dbReference type="EMBL" id="QGTT01000009">
    <property type="protein sequence ID" value="PWW12115.1"/>
    <property type="molecule type" value="Genomic_DNA"/>
</dbReference>
<organism evidence="7 8">
    <name type="scientific">Pseudidiomarina maritima</name>
    <dbReference type="NCBI Taxonomy" id="519453"/>
    <lineage>
        <taxon>Bacteria</taxon>
        <taxon>Pseudomonadati</taxon>
        <taxon>Pseudomonadota</taxon>
        <taxon>Gammaproteobacteria</taxon>
        <taxon>Alteromonadales</taxon>
        <taxon>Idiomarinaceae</taxon>
        <taxon>Pseudidiomarina</taxon>
    </lineage>
</organism>
<dbReference type="InterPro" id="IPR036942">
    <property type="entry name" value="Beta-barrel_TonB_sf"/>
</dbReference>
<evidence type="ECO:0000256" key="1">
    <source>
        <dbReference type="ARBA" id="ARBA00004442"/>
    </source>
</evidence>
<keyword evidence="2" id="KW-0472">Membrane</keyword>
<dbReference type="SUPFAM" id="SSF49452">
    <property type="entry name" value="Starch-binding domain-like"/>
    <property type="match status" value="1"/>
</dbReference>
<name>A0A317Q952_9GAMM</name>
<dbReference type="InterPro" id="IPR013784">
    <property type="entry name" value="Carb-bd-like_fold"/>
</dbReference>
<evidence type="ECO:0000259" key="6">
    <source>
        <dbReference type="Pfam" id="PF25183"/>
    </source>
</evidence>
<evidence type="ECO:0000259" key="5">
    <source>
        <dbReference type="Pfam" id="PF07715"/>
    </source>
</evidence>
<sequence>MFNSKPSRIAAAVALAIGISSAAIAQETTSSIRGVVTSEATGQAIANATVTLKDDRTGTTSTLSANDNGLFSARGLAVGGPYTLTVTDAMGNSEVIENVFLTLGETENLSVAVPQQSVERIAVTGSQLTTTSGTNGPTATFSLADLQSAPTVNRDIKDIVRNDPRIYINETNARDIQCAGANPRFNSLTVDGVRMNDNFGLNSSGYPTERMPFSYDAIEQVAVELAPFNVQYGGFTACNINAVTKSGENELFGSVFFDYTNDSLQGDKLEGDSINVGAFNERRYGFNGGGALIDDQLFAFIAYEKLEGADTFDRGPEDGSAATPVLGVTQADLDRIANIARDVYGFEPGGFPASIPVEDEKFLAKLDWYINDQHRAAFTYNYNDGYSIAESDGDDNELEFSNHFYERGSKFTSYVAQLYSDWTYNFSTEIRAGYSELDARVNPLGGTEVGEVQIRHNGNTIYLGADDSRHANKLYYDTTFFKVAGTYLYEDHTFTFGYERESYDVYNLFIQEAQGEFRFASIDAFEAGTPSRVIYENAAGSNDPNDGAGQFKYSVNTLYAQDEYYFIDQDLTLTAGLRYDWYTTSDEPALNANFQSTYGYANTATLDGEGLVQPRLGVNWVVSPELEVRGGIGLYSGGNPNVWLSNNYSNNGVSLYESNLFLNGGSLFDIPHTGSGNPLIDIPQSMYDEVANATGVGPVNALDPNFELPKEWKYAIGATYAFDNGYVFMADLLHTEKDNAAIIKDLRRTQVDTAPDGRPIYAGSGSDAFLLTNVDGDSGKQTSLSLAVSKSHDFGLDWTLAYAWNKAEDVNPMTSSVAYSNYTNVATADLQNPGVATSNYEIPHRFTFRATYTTEWLDGYDTKFSLFGSANKGRPYSYTMNGNVFGDITSSARALLYVPTGLTDPNAIFAAGFDTDKFFAFIEEAGLDKYAGGIAPRNEFYSSWWHKVDFKFEQDLPGFADGHKSSLYFVVDNLTNLLNDDWGVLYEASFPRSIGVANVSINDQNQYVFESLSPRIDGVQGRSGAPSLWSIRLGFKYDF</sequence>
<evidence type="ECO:0000256" key="3">
    <source>
        <dbReference type="ARBA" id="ARBA00023237"/>
    </source>
</evidence>
<dbReference type="AlphaFoldDB" id="A0A317Q952"/>
<dbReference type="Gene3D" id="2.40.170.20">
    <property type="entry name" value="TonB-dependent receptor, beta-barrel domain"/>
    <property type="match status" value="1"/>
</dbReference>
<proteinExistence type="predicted"/>
<feature type="domain" description="TonB-dependent transporter Oar-like beta-barrel" evidence="6">
    <location>
        <begin position="358"/>
        <end position="976"/>
    </location>
</feature>
<keyword evidence="7" id="KW-0675">Receptor</keyword>
<evidence type="ECO:0000256" key="4">
    <source>
        <dbReference type="SAM" id="SignalP"/>
    </source>
</evidence>
<dbReference type="Gene3D" id="2.60.40.1120">
    <property type="entry name" value="Carboxypeptidase-like, regulatory domain"/>
    <property type="match status" value="1"/>
</dbReference>
<accession>A0A317Q952</accession>
<dbReference type="GO" id="GO:0030246">
    <property type="term" value="F:carbohydrate binding"/>
    <property type="evidence" value="ECO:0007669"/>
    <property type="project" value="InterPro"/>
</dbReference>
<dbReference type="Pfam" id="PF25183">
    <property type="entry name" value="OMP_b-brl_4"/>
    <property type="match status" value="1"/>
</dbReference>
<keyword evidence="8" id="KW-1185">Reference proteome</keyword>
<dbReference type="SUPFAM" id="SSF56935">
    <property type="entry name" value="Porins"/>
    <property type="match status" value="1"/>
</dbReference>
<dbReference type="Pfam" id="PF07715">
    <property type="entry name" value="Plug"/>
    <property type="match status" value="1"/>
</dbReference>
<dbReference type="GO" id="GO:0009279">
    <property type="term" value="C:cell outer membrane"/>
    <property type="evidence" value="ECO:0007669"/>
    <property type="project" value="UniProtKB-SubCell"/>
</dbReference>
<dbReference type="InterPro" id="IPR037066">
    <property type="entry name" value="Plug_dom_sf"/>
</dbReference>
<dbReference type="OrthoDB" id="9768147at2"/>
<keyword evidence="3" id="KW-0998">Cell outer membrane</keyword>
<comment type="subcellular location">
    <subcellularLocation>
        <location evidence="1">Cell outer membrane</location>
    </subcellularLocation>
</comment>
<feature type="domain" description="TonB-dependent receptor plug" evidence="5">
    <location>
        <begin position="134"/>
        <end position="234"/>
    </location>
</feature>
<feature type="signal peptide" evidence="4">
    <location>
        <begin position="1"/>
        <end position="25"/>
    </location>
</feature>